<evidence type="ECO:0000256" key="1">
    <source>
        <dbReference type="SAM" id="MobiDB-lite"/>
    </source>
</evidence>
<reference evidence="2" key="1">
    <citation type="submission" date="2009-08" db="EMBL/GenBank/DDBJ databases">
        <title>Annotation of Salpingoeca rosetta.</title>
        <authorList>
            <consortium name="The Broad Institute Genome Sequencing Platform"/>
            <person name="Russ C."/>
            <person name="Cuomo C."/>
            <person name="Burger G."/>
            <person name="Gray M.W."/>
            <person name="Holland P.W.H."/>
            <person name="King N."/>
            <person name="Lang F.B.F."/>
            <person name="Roger A.J."/>
            <person name="Ruiz-Trillo I."/>
            <person name="Young S.K."/>
            <person name="Zeng Q."/>
            <person name="Gargeya S."/>
            <person name="Alvarado L."/>
            <person name="Berlin A."/>
            <person name="Chapman S.B."/>
            <person name="Chen Z."/>
            <person name="Freedman E."/>
            <person name="Gellesch M."/>
            <person name="Goldberg J."/>
            <person name="Griggs A."/>
            <person name="Gujja S."/>
            <person name="Heilman E."/>
            <person name="Heiman D."/>
            <person name="Howarth C."/>
            <person name="Mehta T."/>
            <person name="Neiman D."/>
            <person name="Pearson M."/>
            <person name="Roberts A."/>
            <person name="Saif S."/>
            <person name="Shea T."/>
            <person name="Shenoy N."/>
            <person name="Sisk P."/>
            <person name="Stolte C."/>
            <person name="Sykes S."/>
            <person name="White J."/>
            <person name="Yandava C."/>
            <person name="Haas B."/>
            <person name="Nusbaum C."/>
            <person name="Birren B."/>
        </authorList>
    </citation>
    <scope>NUCLEOTIDE SEQUENCE [LARGE SCALE GENOMIC DNA]</scope>
    <source>
        <strain evidence="2">ATCC 50818</strain>
    </source>
</reference>
<name>F2UQF3_SALR5</name>
<evidence type="ECO:0000313" key="2">
    <source>
        <dbReference type="EMBL" id="EGD79858.1"/>
    </source>
</evidence>
<sequence>MGGCASVAAADAATSHQKSPTAEGGGGDGGERMVMVAAKRWPGILRVDAPPIPPKEEPDPSDLLSVQPGVLPLAATNGQDNKAKLPNLAIVLGGPNSNKGAVLQHIQQDPSLDVTLVCAETLLIRYLRKNAAGDSIRDALDFAENASDTLTMQLLMQLVTEHLACDDNTPAPSSTPAERTRLVIIDLIPNLRVFSRAPLLRNPAKHLSIFERQVQRFRFALHLESSAVTTPLKRANTLPDEEDVRRLQKRSQMHQSNTFPLIKYFEDSERVISLKQTSSEPAPYAPASADDMLSAQTRHTSPRVKAVYTWLRAYMHGAADGIASMPQTYHDTAGDESAQATQFQLQRGGTQQQHRGAVVCMCSGDAEQELLRTTLADHNIACSPVALEDGGGHNRATLTFSLRDNISTALASSSSSSVVVVDTAQLKLDSGRVSVSHTSSKNIAQALVYCQAGQIRIGDTCVVDVEKADVHAHSVDGLLVLFSRKARQHEARILNMLSQA</sequence>
<organism evidence="3">
    <name type="scientific">Salpingoeca rosetta (strain ATCC 50818 / BSB-021)</name>
    <dbReference type="NCBI Taxonomy" id="946362"/>
    <lineage>
        <taxon>Eukaryota</taxon>
        <taxon>Choanoflagellata</taxon>
        <taxon>Craspedida</taxon>
        <taxon>Salpingoecidae</taxon>
        <taxon>Salpingoeca</taxon>
    </lineage>
</organism>
<proteinExistence type="predicted"/>
<dbReference type="InterPro" id="IPR027417">
    <property type="entry name" value="P-loop_NTPase"/>
</dbReference>
<dbReference type="RefSeq" id="XP_004988479.1">
    <property type="nucleotide sequence ID" value="XM_004988422.1"/>
</dbReference>
<feature type="compositionally biased region" description="Low complexity" evidence="1">
    <location>
        <begin position="1"/>
        <end position="13"/>
    </location>
</feature>
<keyword evidence="3" id="KW-1185">Reference proteome</keyword>
<dbReference type="AlphaFoldDB" id="F2UQF3"/>
<feature type="region of interest" description="Disordered" evidence="1">
    <location>
        <begin position="1"/>
        <end position="31"/>
    </location>
</feature>
<dbReference type="Proteomes" id="UP000007799">
    <property type="component" value="Unassembled WGS sequence"/>
</dbReference>
<accession>F2UQF3</accession>
<dbReference type="KEGG" id="sre:PTSG_10142"/>
<dbReference type="GeneID" id="16069009"/>
<protein>
    <submittedName>
        <fullName evidence="2">Uncharacterized protein</fullName>
    </submittedName>
</protein>
<dbReference type="InParanoid" id="F2UQF3"/>
<evidence type="ECO:0000313" key="3">
    <source>
        <dbReference type="Proteomes" id="UP000007799"/>
    </source>
</evidence>
<dbReference type="EMBL" id="GL832989">
    <property type="protein sequence ID" value="EGD79858.1"/>
    <property type="molecule type" value="Genomic_DNA"/>
</dbReference>
<dbReference type="Gene3D" id="3.40.50.300">
    <property type="entry name" value="P-loop containing nucleotide triphosphate hydrolases"/>
    <property type="match status" value="1"/>
</dbReference>
<gene>
    <name evidence="2" type="ORF">PTSG_10142</name>
</gene>